<dbReference type="Proteomes" id="UP000321899">
    <property type="component" value="Unassembled WGS sequence"/>
</dbReference>
<evidence type="ECO:0000313" key="2">
    <source>
        <dbReference type="Proteomes" id="UP000321899"/>
    </source>
</evidence>
<dbReference type="AlphaFoldDB" id="A0A5Q4VDI0"/>
<protein>
    <submittedName>
        <fullName evidence="1">Uncharacterized protein</fullName>
    </submittedName>
</protein>
<sequence>MKQKYILSRDAENSLIVKEYAELETGIFSLLCEENFTSETVEAAIEAGKEFLVNALRTHNMYPPAGFAEPIADAVISLFKDGEDRRELLFDDMDFISREQDLSASYESDEDSADLIDDLLDDDVEEDAYTDDDLDGLDEKDKKGSIIKLADDDGGVDIDI</sequence>
<reference evidence="1 2" key="1">
    <citation type="submission" date="2019-06" db="EMBL/GenBank/DDBJ databases">
        <title>Desulfobotulus mexicanus sp. nov., a novel sulfate-reducing bacterium isolated from the sediment of an alkaline crater lake in Mexico.</title>
        <authorList>
            <person name="Hirschler-Rea A."/>
        </authorList>
    </citation>
    <scope>NUCLEOTIDE SEQUENCE [LARGE SCALE GENOMIC DNA]</scope>
    <source>
        <strain evidence="1 2">PAR22N</strain>
    </source>
</reference>
<name>A0A5Q4VDI0_9BACT</name>
<dbReference type="EMBL" id="VDMB01000007">
    <property type="protein sequence ID" value="TYT74986.1"/>
    <property type="molecule type" value="Genomic_DNA"/>
</dbReference>
<keyword evidence="2" id="KW-1185">Reference proteome</keyword>
<dbReference type="OrthoDB" id="5420426at2"/>
<comment type="caution">
    <text evidence="1">The sequence shown here is derived from an EMBL/GenBank/DDBJ whole genome shotgun (WGS) entry which is preliminary data.</text>
</comment>
<evidence type="ECO:0000313" key="1">
    <source>
        <dbReference type="EMBL" id="TYT74986.1"/>
    </source>
</evidence>
<accession>A0A5Q4VDI0</accession>
<proteinExistence type="predicted"/>
<gene>
    <name evidence="1" type="ORF">FIM25_07650</name>
</gene>
<dbReference type="RefSeq" id="WP_139447922.1">
    <property type="nucleotide sequence ID" value="NZ_VDMB01000007.1"/>
</dbReference>
<organism evidence="1 2">
    <name type="scientific">Desulfobotulus mexicanus</name>
    <dbReference type="NCBI Taxonomy" id="2586642"/>
    <lineage>
        <taxon>Bacteria</taxon>
        <taxon>Pseudomonadati</taxon>
        <taxon>Thermodesulfobacteriota</taxon>
        <taxon>Desulfobacteria</taxon>
        <taxon>Desulfobacterales</taxon>
        <taxon>Desulfobacteraceae</taxon>
        <taxon>Desulfobotulus</taxon>
    </lineage>
</organism>